<name>A0ABS1X101_9GAMM</name>
<feature type="domain" description="RNA polymerase sigma-70 ECF-like HTH" evidence="1">
    <location>
        <begin position="15"/>
        <end position="178"/>
    </location>
</feature>
<dbReference type="EMBL" id="JAEVLS010000004">
    <property type="protein sequence ID" value="MBM0106879.1"/>
    <property type="molecule type" value="Genomic_DNA"/>
</dbReference>
<dbReference type="NCBIfam" id="TIGR02937">
    <property type="entry name" value="sigma70-ECF"/>
    <property type="match status" value="1"/>
</dbReference>
<accession>A0ABS1X101</accession>
<evidence type="ECO:0000259" key="1">
    <source>
        <dbReference type="Pfam" id="PF07638"/>
    </source>
</evidence>
<dbReference type="InterPro" id="IPR036388">
    <property type="entry name" value="WH-like_DNA-bd_sf"/>
</dbReference>
<proteinExistence type="predicted"/>
<dbReference type="Gene3D" id="1.10.10.10">
    <property type="entry name" value="Winged helix-like DNA-binding domain superfamily/Winged helix DNA-binding domain"/>
    <property type="match status" value="1"/>
</dbReference>
<dbReference type="NCBIfam" id="TIGR02999">
    <property type="entry name" value="Sig-70_X6"/>
    <property type="match status" value="1"/>
</dbReference>
<keyword evidence="3" id="KW-1185">Reference proteome</keyword>
<dbReference type="SUPFAM" id="SSF88659">
    <property type="entry name" value="Sigma3 and sigma4 domains of RNA polymerase sigma factors"/>
    <property type="match status" value="1"/>
</dbReference>
<dbReference type="InterPro" id="IPR011517">
    <property type="entry name" value="RNA_pol_sigma70_ECF-like"/>
</dbReference>
<dbReference type="InterPro" id="IPR013324">
    <property type="entry name" value="RNA_pol_sigma_r3/r4-like"/>
</dbReference>
<evidence type="ECO:0000313" key="2">
    <source>
        <dbReference type="EMBL" id="MBM0106879.1"/>
    </source>
</evidence>
<dbReference type="Proteomes" id="UP000661077">
    <property type="component" value="Unassembled WGS sequence"/>
</dbReference>
<sequence>MLESNRRHRTEPTIAALLPAVYDELRRLAATQIARRAHDATLQPTALVHEAWLRLSRAEAGEWQSRAHFIAAATETMRHILIDRARRRQALRHGGANQHIDIDEVELAETGEEDERLLAMSAAIDRLELEHPQIAELVKLRYFVGLEVNEAALALSVSRATANRWWMFAKTWIYRELRNS</sequence>
<organism evidence="2 3">
    <name type="scientific">Steroidobacter gossypii</name>
    <dbReference type="NCBI Taxonomy" id="2805490"/>
    <lineage>
        <taxon>Bacteria</taxon>
        <taxon>Pseudomonadati</taxon>
        <taxon>Pseudomonadota</taxon>
        <taxon>Gammaproteobacteria</taxon>
        <taxon>Steroidobacterales</taxon>
        <taxon>Steroidobacteraceae</taxon>
        <taxon>Steroidobacter</taxon>
    </lineage>
</organism>
<comment type="caution">
    <text evidence="2">The sequence shown here is derived from an EMBL/GenBank/DDBJ whole genome shotgun (WGS) entry which is preliminary data.</text>
</comment>
<evidence type="ECO:0000313" key="3">
    <source>
        <dbReference type="Proteomes" id="UP000661077"/>
    </source>
</evidence>
<dbReference type="InterPro" id="IPR053812">
    <property type="entry name" value="HTH_Sigma70_ECF-like"/>
</dbReference>
<protein>
    <submittedName>
        <fullName evidence="2">Sigma-70 family RNA polymerase sigma factor</fullName>
    </submittedName>
</protein>
<dbReference type="InterPro" id="IPR014284">
    <property type="entry name" value="RNA_pol_sigma-70_dom"/>
</dbReference>
<dbReference type="RefSeq" id="WP_203168994.1">
    <property type="nucleotide sequence ID" value="NZ_JAEVLS010000004.1"/>
</dbReference>
<reference evidence="2 3" key="1">
    <citation type="journal article" date="2021" name="Int. J. Syst. Evol. Microbiol.">
        <title>Steroidobacter gossypii sp. nov., isolated from soil of cotton cropping field.</title>
        <authorList>
            <person name="Huang R."/>
            <person name="Yang S."/>
            <person name="Zhen C."/>
            <person name="Liu W."/>
        </authorList>
    </citation>
    <scope>NUCLEOTIDE SEQUENCE [LARGE SCALE GENOMIC DNA]</scope>
    <source>
        <strain evidence="2 3">S1-65</strain>
    </source>
</reference>
<gene>
    <name evidence="2" type="ORF">JM946_19260</name>
</gene>
<dbReference type="Pfam" id="PF07638">
    <property type="entry name" value="Sigma70_ECF"/>
    <property type="match status" value="1"/>
</dbReference>